<protein>
    <submittedName>
        <fullName evidence="3">Oligopeptide ABC transporter substrate-binding protein OppA</fullName>
    </submittedName>
</protein>
<keyword evidence="1" id="KW-0732">Signal</keyword>
<organism evidence="3 4">
    <name type="scientific">Arachnia propionica</name>
    <dbReference type="NCBI Taxonomy" id="1750"/>
    <lineage>
        <taxon>Bacteria</taxon>
        <taxon>Bacillati</taxon>
        <taxon>Actinomycetota</taxon>
        <taxon>Actinomycetes</taxon>
        <taxon>Propionibacteriales</taxon>
        <taxon>Propionibacteriaceae</taxon>
        <taxon>Arachnia</taxon>
    </lineage>
</organism>
<evidence type="ECO:0000313" key="4">
    <source>
        <dbReference type="Proteomes" id="UP000273044"/>
    </source>
</evidence>
<dbReference type="RefSeq" id="WP_061788358.1">
    <property type="nucleotide sequence ID" value="NZ_CP072386.1"/>
</dbReference>
<dbReference type="InterPro" id="IPR030678">
    <property type="entry name" value="Peptide/Ni-bd"/>
</dbReference>
<feature type="signal peptide" evidence="1">
    <location>
        <begin position="1"/>
        <end position="24"/>
    </location>
</feature>
<dbReference type="AlphaFoldDB" id="A0A448N0F3"/>
<dbReference type="PANTHER" id="PTHR30290:SF65">
    <property type="entry name" value="MONOACYL PHOSPHATIDYLINOSITOL TETRAMANNOSIDE-BINDING PROTEIN LPQW-RELATED"/>
    <property type="match status" value="1"/>
</dbReference>
<dbReference type="Pfam" id="PF00496">
    <property type="entry name" value="SBP_bac_5"/>
    <property type="match status" value="1"/>
</dbReference>
<dbReference type="InterPro" id="IPR000914">
    <property type="entry name" value="SBP_5_dom"/>
</dbReference>
<name>A0A448N0F3_9ACTN</name>
<dbReference type="Gene3D" id="3.90.76.10">
    <property type="entry name" value="Dipeptide-binding Protein, Domain 1"/>
    <property type="match status" value="1"/>
</dbReference>
<feature type="domain" description="Solute-binding protein family 5" evidence="2">
    <location>
        <begin position="115"/>
        <end position="511"/>
    </location>
</feature>
<gene>
    <name evidence="3" type="ORF">NCTC12967_02100</name>
</gene>
<dbReference type="EMBL" id="LR134406">
    <property type="protein sequence ID" value="VEH70794.1"/>
    <property type="molecule type" value="Genomic_DNA"/>
</dbReference>
<dbReference type="GeneID" id="64407551"/>
<evidence type="ECO:0000259" key="2">
    <source>
        <dbReference type="Pfam" id="PF00496"/>
    </source>
</evidence>
<dbReference type="PANTHER" id="PTHR30290">
    <property type="entry name" value="PERIPLASMIC BINDING COMPONENT OF ABC TRANSPORTER"/>
    <property type="match status" value="1"/>
</dbReference>
<dbReference type="Gene3D" id="3.40.190.10">
    <property type="entry name" value="Periplasmic binding protein-like II"/>
    <property type="match status" value="1"/>
</dbReference>
<accession>A0A448N0F3</accession>
<dbReference type="GO" id="GO:1904680">
    <property type="term" value="F:peptide transmembrane transporter activity"/>
    <property type="evidence" value="ECO:0007669"/>
    <property type="project" value="TreeGrafter"/>
</dbReference>
<evidence type="ECO:0000313" key="3">
    <source>
        <dbReference type="EMBL" id="VEH70794.1"/>
    </source>
</evidence>
<dbReference type="GO" id="GO:0042597">
    <property type="term" value="C:periplasmic space"/>
    <property type="evidence" value="ECO:0007669"/>
    <property type="project" value="UniProtKB-ARBA"/>
</dbReference>
<dbReference type="InterPro" id="IPR039424">
    <property type="entry name" value="SBP_5"/>
</dbReference>
<sequence length="608" mass="66503">MKFRGTKAALAVLVSGALMLGACTSGEDPDAENSSPGAAETVVGGGDPCIRDAGIKETSDGQVVYSPGPGNWSGYNNVTNATYSTYNSVVADQMFGNFWYFGTDGTVCEDKEFGTSEVVSQDPLEVKYTIADNAKWSDGTPITINDYLLDWAAQNPEFLVPGLASGQNKDAEAVFNHVSTTFSEHVPEGPQGEAGSKTFTIKFKGQYPDYKAVLSGPLPAHIVAKQSGLEPDALATAILNRDAETVKKAAKFWNEGWIFQPGQLPDASLIPSSNRYQLKQGGWKDTTLTLEANPNYWGTPAGTKNLVFSYVADNQMSQSLQNGDLDVIRPQATVDTVKRLQGIGSSVQVATTSEMTWEHLDFNFRDSNVFSDAQGGKKLREAFARCVPRQTILDRLVKPIKEDAQLLNAREVLPFQKNYQEVTSKSYDGSYDQVDIEKAKQLVAESGIQTPIKVRIGYKAGNQRRTETVAAIQSSCKDAGFEVVDAAAQDFFENAVVKGDYEVALYAWAGSGLITTGQNIQATGRPQNYGKYSNPKVDEAWNKLTNTLDAKEQVEQTTVIEKELWDTLFNIPLYSHPGVVAWNSKVRNVRVTAAQSTVSWNAFQWQMR</sequence>
<dbReference type="Gene3D" id="3.10.105.10">
    <property type="entry name" value="Dipeptide-binding Protein, Domain 3"/>
    <property type="match status" value="1"/>
</dbReference>
<proteinExistence type="predicted"/>
<dbReference type="PROSITE" id="PS51257">
    <property type="entry name" value="PROKAR_LIPOPROTEIN"/>
    <property type="match status" value="1"/>
</dbReference>
<evidence type="ECO:0000256" key="1">
    <source>
        <dbReference type="SAM" id="SignalP"/>
    </source>
</evidence>
<dbReference type="GO" id="GO:0015833">
    <property type="term" value="P:peptide transport"/>
    <property type="evidence" value="ECO:0007669"/>
    <property type="project" value="TreeGrafter"/>
</dbReference>
<dbReference type="SUPFAM" id="SSF53850">
    <property type="entry name" value="Periplasmic binding protein-like II"/>
    <property type="match status" value="1"/>
</dbReference>
<dbReference type="GO" id="GO:0043190">
    <property type="term" value="C:ATP-binding cassette (ABC) transporter complex"/>
    <property type="evidence" value="ECO:0007669"/>
    <property type="project" value="InterPro"/>
</dbReference>
<feature type="chain" id="PRO_5039365099" evidence="1">
    <location>
        <begin position="25"/>
        <end position="608"/>
    </location>
</feature>
<dbReference type="PIRSF" id="PIRSF002741">
    <property type="entry name" value="MppA"/>
    <property type="match status" value="1"/>
</dbReference>
<dbReference type="Proteomes" id="UP000273044">
    <property type="component" value="Chromosome"/>
</dbReference>
<keyword evidence="4" id="KW-1185">Reference proteome</keyword>
<reference evidence="3 4" key="1">
    <citation type="submission" date="2018-12" db="EMBL/GenBank/DDBJ databases">
        <authorList>
            <consortium name="Pathogen Informatics"/>
        </authorList>
    </citation>
    <scope>NUCLEOTIDE SEQUENCE [LARGE SCALE GENOMIC DNA]</scope>
    <source>
        <strain evidence="3 4">NCTC12967</strain>
    </source>
</reference>